<sequence length="326" mass="37920">MYELDLNSPILFLWAGRFLSDEDYPWKHKDKTHSENFEVFLPIKNSLEVNINGIDYFIQENEFFLVPPKAVIKHSSTTNHELDYYWFHFLSAYSSITNNDQHLSKGVQEVASLNENTHLNNSIVLPMRFLLSHPERIIVLINQLLHNDNVYQYTKRGNDFFLILLLIAISDDYLKLLSRKSTKQIKKTALIAEWVRVNISKDLTLATIATQFNLNPNYLSRIFKSEQGIGVKNYILTIKLDHAKRLLSTTMLTINEVAEQSFFYDPKHFMRAFKLKNGVTPSQYREENSHTNLNSSTMNHSDPLPKQLGNKALQQLISEILEKNQN</sequence>
<reference evidence="6" key="1">
    <citation type="submission" date="2020-12" db="EMBL/GenBank/DDBJ databases">
        <title>Vagococcus allomyrinae sp. nov. and Enterococcus lavae sp. nov., isolated from the larvae of Allomyrina dichotoma.</title>
        <authorList>
            <person name="Lee S.D."/>
        </authorList>
    </citation>
    <scope>NUCLEOTIDE SEQUENCE</scope>
    <source>
        <strain evidence="6">BWB3-3</strain>
    </source>
</reference>
<accession>A0A940P6E7</accession>
<name>A0A940P6E7_9ENTE</name>
<keyword evidence="3" id="KW-0804">Transcription</keyword>
<organism evidence="6 7">
    <name type="scientific">Vagococcus allomyrinae</name>
    <dbReference type="NCBI Taxonomy" id="2794353"/>
    <lineage>
        <taxon>Bacteria</taxon>
        <taxon>Bacillati</taxon>
        <taxon>Bacillota</taxon>
        <taxon>Bacilli</taxon>
        <taxon>Lactobacillales</taxon>
        <taxon>Enterococcaceae</taxon>
        <taxon>Vagococcus</taxon>
    </lineage>
</organism>
<evidence type="ECO:0000313" key="6">
    <source>
        <dbReference type="EMBL" id="MBP1042484.1"/>
    </source>
</evidence>
<dbReference type="PROSITE" id="PS01124">
    <property type="entry name" value="HTH_ARAC_FAMILY_2"/>
    <property type="match status" value="1"/>
</dbReference>
<dbReference type="InterPro" id="IPR018062">
    <property type="entry name" value="HTH_AraC-typ_CS"/>
</dbReference>
<keyword evidence="7" id="KW-1185">Reference proteome</keyword>
<feature type="compositionally biased region" description="Polar residues" evidence="4">
    <location>
        <begin position="290"/>
        <end position="300"/>
    </location>
</feature>
<dbReference type="SUPFAM" id="SSF46689">
    <property type="entry name" value="Homeodomain-like"/>
    <property type="match status" value="2"/>
</dbReference>
<dbReference type="GO" id="GO:0043565">
    <property type="term" value="F:sequence-specific DNA binding"/>
    <property type="evidence" value="ECO:0007669"/>
    <property type="project" value="InterPro"/>
</dbReference>
<dbReference type="EMBL" id="JAEEGA010000010">
    <property type="protein sequence ID" value="MBP1042484.1"/>
    <property type="molecule type" value="Genomic_DNA"/>
</dbReference>
<comment type="caution">
    <text evidence="6">The sequence shown here is derived from an EMBL/GenBank/DDBJ whole genome shotgun (WGS) entry which is preliminary data.</text>
</comment>
<evidence type="ECO:0000256" key="3">
    <source>
        <dbReference type="ARBA" id="ARBA00023163"/>
    </source>
</evidence>
<dbReference type="PROSITE" id="PS00041">
    <property type="entry name" value="HTH_ARAC_FAMILY_1"/>
    <property type="match status" value="1"/>
</dbReference>
<dbReference type="InterPro" id="IPR009057">
    <property type="entry name" value="Homeodomain-like_sf"/>
</dbReference>
<dbReference type="Proteomes" id="UP000674938">
    <property type="component" value="Unassembled WGS sequence"/>
</dbReference>
<evidence type="ECO:0000256" key="2">
    <source>
        <dbReference type="ARBA" id="ARBA00023125"/>
    </source>
</evidence>
<feature type="region of interest" description="Disordered" evidence="4">
    <location>
        <begin position="281"/>
        <end position="307"/>
    </location>
</feature>
<dbReference type="RefSeq" id="WP_209529710.1">
    <property type="nucleotide sequence ID" value="NZ_JAEEGA010000010.1"/>
</dbReference>
<keyword evidence="2" id="KW-0238">DNA-binding</keyword>
<evidence type="ECO:0000256" key="4">
    <source>
        <dbReference type="SAM" id="MobiDB-lite"/>
    </source>
</evidence>
<keyword evidence="1" id="KW-0805">Transcription regulation</keyword>
<dbReference type="PANTHER" id="PTHR43280:SF2">
    <property type="entry name" value="HTH-TYPE TRANSCRIPTIONAL REGULATOR EXSA"/>
    <property type="match status" value="1"/>
</dbReference>
<dbReference type="Pfam" id="PF12833">
    <property type="entry name" value="HTH_18"/>
    <property type="match status" value="1"/>
</dbReference>
<dbReference type="AlphaFoldDB" id="A0A940P6E7"/>
<proteinExistence type="predicted"/>
<dbReference type="PANTHER" id="PTHR43280">
    <property type="entry name" value="ARAC-FAMILY TRANSCRIPTIONAL REGULATOR"/>
    <property type="match status" value="1"/>
</dbReference>
<evidence type="ECO:0000256" key="1">
    <source>
        <dbReference type="ARBA" id="ARBA00023015"/>
    </source>
</evidence>
<dbReference type="InterPro" id="IPR037923">
    <property type="entry name" value="HTH-like"/>
</dbReference>
<gene>
    <name evidence="6" type="ORF">I6N95_15805</name>
</gene>
<dbReference type="SMART" id="SM00342">
    <property type="entry name" value="HTH_ARAC"/>
    <property type="match status" value="1"/>
</dbReference>
<evidence type="ECO:0000259" key="5">
    <source>
        <dbReference type="PROSITE" id="PS01124"/>
    </source>
</evidence>
<dbReference type="SUPFAM" id="SSF51215">
    <property type="entry name" value="Regulatory protein AraC"/>
    <property type="match status" value="1"/>
</dbReference>
<dbReference type="InterPro" id="IPR018060">
    <property type="entry name" value="HTH_AraC"/>
</dbReference>
<feature type="domain" description="HTH araC/xylS-type" evidence="5">
    <location>
        <begin position="189"/>
        <end position="287"/>
    </location>
</feature>
<protein>
    <submittedName>
        <fullName evidence="6">Helix-turn-helix domain-containing protein</fullName>
    </submittedName>
</protein>
<evidence type="ECO:0000313" key="7">
    <source>
        <dbReference type="Proteomes" id="UP000674938"/>
    </source>
</evidence>
<dbReference type="GO" id="GO:0003700">
    <property type="term" value="F:DNA-binding transcription factor activity"/>
    <property type="evidence" value="ECO:0007669"/>
    <property type="project" value="InterPro"/>
</dbReference>
<dbReference type="Gene3D" id="1.10.10.60">
    <property type="entry name" value="Homeodomain-like"/>
    <property type="match status" value="2"/>
</dbReference>